<feature type="transmembrane region" description="Helical" evidence="2">
    <location>
        <begin position="452"/>
        <end position="471"/>
    </location>
</feature>
<feature type="transmembrane region" description="Helical" evidence="2">
    <location>
        <begin position="477"/>
        <end position="499"/>
    </location>
</feature>
<feature type="transmembrane region" description="Helical" evidence="2">
    <location>
        <begin position="506"/>
        <end position="526"/>
    </location>
</feature>
<feature type="transmembrane region" description="Helical" evidence="2">
    <location>
        <begin position="561"/>
        <end position="578"/>
    </location>
</feature>
<protein>
    <recommendedName>
        <fullName evidence="5">Bacterial Ig-like domain-containing protein</fullName>
    </recommendedName>
</protein>
<organism evidence="3 4">
    <name type="scientific">Subtercola vilae</name>
    <dbReference type="NCBI Taxonomy" id="2056433"/>
    <lineage>
        <taxon>Bacteria</taxon>
        <taxon>Bacillati</taxon>
        <taxon>Actinomycetota</taxon>
        <taxon>Actinomycetes</taxon>
        <taxon>Micrococcales</taxon>
        <taxon>Microbacteriaceae</taxon>
        <taxon>Subtercola</taxon>
    </lineage>
</organism>
<dbReference type="EMBL" id="QYRT01000013">
    <property type="protein sequence ID" value="TIH37127.1"/>
    <property type="molecule type" value="Genomic_DNA"/>
</dbReference>
<evidence type="ECO:0000313" key="4">
    <source>
        <dbReference type="Proteomes" id="UP000306192"/>
    </source>
</evidence>
<name>A0A4T2BZP3_9MICO</name>
<feature type="transmembrane region" description="Helical" evidence="2">
    <location>
        <begin position="626"/>
        <end position="647"/>
    </location>
</feature>
<keyword evidence="2" id="KW-1133">Transmembrane helix</keyword>
<reference evidence="3 4" key="1">
    <citation type="journal article" date="2019" name="Microorganisms">
        <title>Systematic Affiliation and Genome Analysis of Subtercola vilae DB165(T) with Particular Emphasis on Cold Adaptation of an Isolate from a High-Altitude Cold Volcano Lake.</title>
        <authorList>
            <person name="Villalobos A.S."/>
            <person name="Wiese J."/>
            <person name="Imhoff J.F."/>
            <person name="Dorador C."/>
            <person name="Keller A."/>
            <person name="Hentschel U."/>
        </authorList>
    </citation>
    <scope>NUCLEOTIDE SEQUENCE [LARGE SCALE GENOMIC DNA]</scope>
    <source>
        <strain evidence="3 4">DB165</strain>
    </source>
</reference>
<dbReference type="Proteomes" id="UP000306192">
    <property type="component" value="Unassembled WGS sequence"/>
</dbReference>
<gene>
    <name evidence="3" type="ORF">D4765_08910</name>
</gene>
<feature type="transmembrane region" description="Helical" evidence="2">
    <location>
        <begin position="590"/>
        <end position="614"/>
    </location>
</feature>
<keyword evidence="4" id="KW-1185">Reference proteome</keyword>
<keyword evidence="2" id="KW-0472">Membrane</keyword>
<dbReference type="AlphaFoldDB" id="A0A4T2BZP3"/>
<accession>A0A4T2BZP3</accession>
<feature type="transmembrane region" description="Helical" evidence="2">
    <location>
        <begin position="366"/>
        <end position="388"/>
    </location>
</feature>
<feature type="transmembrane region" description="Helical" evidence="2">
    <location>
        <begin position="538"/>
        <end position="554"/>
    </location>
</feature>
<evidence type="ECO:0008006" key="5">
    <source>
        <dbReference type="Google" id="ProtNLM"/>
    </source>
</evidence>
<feature type="compositionally biased region" description="Low complexity" evidence="1">
    <location>
        <begin position="310"/>
        <end position="344"/>
    </location>
</feature>
<feature type="compositionally biased region" description="Low complexity" evidence="1">
    <location>
        <begin position="250"/>
        <end position="290"/>
    </location>
</feature>
<keyword evidence="2" id="KW-0812">Transmembrane</keyword>
<feature type="transmembrane region" description="Helical" evidence="2">
    <location>
        <begin position="659"/>
        <end position="681"/>
    </location>
</feature>
<proteinExistence type="predicted"/>
<comment type="caution">
    <text evidence="3">The sequence shown here is derived from an EMBL/GenBank/DDBJ whole genome shotgun (WGS) entry which is preliminary data.</text>
</comment>
<evidence type="ECO:0000313" key="3">
    <source>
        <dbReference type="EMBL" id="TIH37127.1"/>
    </source>
</evidence>
<sequence>MTGTAEPRSDIQLSSNTQTDPLCLTTAAADGSFSCSSGSLPSGPGVVLRITQLVAGHDNQSASVSVNLLNAPTAGSGSSGGVTTGYGTVRGNGYPQATVTATAGAYSCSAIADARGGWACNLGADIPSGTLVLRASQVTSWSGGSSPSSAGVTITIDSESPQPPTITSPTTGGTVALTGALISGGGETGALVTVFAGAYAACTATVVDSLWSCTAGTVAAGTAQMSALQQDAAGNISSESTPFALTFSAASTTPTAPTGAGTGTPSGTPAPGAGSTPPTPGQTPSATGSPGVAGTPPTGSSGYGDGAAPGAGAPSTPATPTAPSSPGDSGSAAPPAAGHTPGTWAGATRYTSALQPVFGQATASNWWIALIVAMTALVLVAAPARLLANAFGSARSALASTTAASQARSALASSGAAVALRQRAERRGALTGRNRSRDEFDRVPDIAVSPRVIAVLALVASAAIGMLSGPIDNQPAYLRLFGAIIVSFTVLNLVSVVVPRVFARRALGVTITAVFAPKYLLLAAAATGVSRLFDLDPALLFGLVLAVGGAVEASRRIQGQLALVQTVSLLVLGGAAWASSGLVDASSGAFSSFVAEVLSTLTLGSFGAAAIALIPLGPLAGRALFAWSRGVWLASTVVSFTLLAAVLCSSIERAGVMPTAVPVLLAAIAFAAVSVSVWAWVRYVAPALR</sequence>
<evidence type="ECO:0000256" key="1">
    <source>
        <dbReference type="SAM" id="MobiDB-lite"/>
    </source>
</evidence>
<feature type="region of interest" description="Disordered" evidence="1">
    <location>
        <begin position="250"/>
        <end position="344"/>
    </location>
</feature>
<evidence type="ECO:0000256" key="2">
    <source>
        <dbReference type="SAM" id="Phobius"/>
    </source>
</evidence>